<dbReference type="PANTHER" id="PTHR15481:SF0">
    <property type="entry name" value="LD23870P-RELATED"/>
    <property type="match status" value="1"/>
</dbReference>
<evidence type="ECO:0000313" key="10">
    <source>
        <dbReference type="Proteomes" id="UP000319257"/>
    </source>
</evidence>
<dbReference type="SUPFAM" id="SSF54928">
    <property type="entry name" value="RNA-binding domain, RBD"/>
    <property type="match status" value="1"/>
</dbReference>
<dbReference type="InParanoid" id="A0A507BLP2"/>
<accession>A0A507BLP2</accession>
<dbReference type="InterPro" id="IPR035979">
    <property type="entry name" value="RBD_domain_sf"/>
</dbReference>
<evidence type="ECO:0000256" key="2">
    <source>
        <dbReference type="ARBA" id="ARBA00022664"/>
    </source>
</evidence>
<dbReference type="PROSITE" id="PS50102">
    <property type="entry name" value="RRM"/>
    <property type="match status" value="1"/>
</dbReference>
<protein>
    <recommendedName>
        <fullName evidence="8">RRM domain-containing protein</fullName>
    </recommendedName>
</protein>
<dbReference type="InterPro" id="IPR034201">
    <property type="entry name" value="RNPS1_RRM"/>
</dbReference>
<feature type="domain" description="RRM" evidence="8">
    <location>
        <begin position="180"/>
        <end position="258"/>
    </location>
</feature>
<dbReference type="PANTHER" id="PTHR15481">
    <property type="entry name" value="RIBONUCLEIC ACID BINDING PROTEIN S1"/>
    <property type="match status" value="1"/>
</dbReference>
<gene>
    <name evidence="9" type="ORF">E0L32_012108</name>
</gene>
<dbReference type="SUPFAM" id="SSF51182">
    <property type="entry name" value="RmlC-like cupins"/>
    <property type="match status" value="1"/>
</dbReference>
<dbReference type="STRING" id="1093900.A0A507BLP2"/>
<dbReference type="AlphaFoldDB" id="A0A507BLP2"/>
<name>A0A507BLP2_9PEZI</name>
<dbReference type="EMBL" id="SKBQ01000136">
    <property type="protein sequence ID" value="TPX17598.1"/>
    <property type="molecule type" value="Genomic_DNA"/>
</dbReference>
<dbReference type="InterPro" id="IPR012677">
    <property type="entry name" value="Nucleotide-bd_a/b_plait_sf"/>
</dbReference>
<feature type="compositionally biased region" description="Gly residues" evidence="7">
    <location>
        <begin position="286"/>
        <end position="315"/>
    </location>
</feature>
<dbReference type="InterPro" id="IPR014710">
    <property type="entry name" value="RmlC-like_jellyroll"/>
</dbReference>
<dbReference type="SMART" id="SM00360">
    <property type="entry name" value="RRM"/>
    <property type="match status" value="1"/>
</dbReference>
<dbReference type="GO" id="GO:0003723">
    <property type="term" value="F:RNA binding"/>
    <property type="evidence" value="ECO:0007669"/>
    <property type="project" value="UniProtKB-UniRule"/>
</dbReference>
<feature type="region of interest" description="Disordered" evidence="7">
    <location>
        <begin position="261"/>
        <end position="361"/>
    </location>
</feature>
<evidence type="ECO:0000256" key="3">
    <source>
        <dbReference type="ARBA" id="ARBA00022884"/>
    </source>
</evidence>
<evidence type="ECO:0000256" key="1">
    <source>
        <dbReference type="ARBA" id="ARBA00004123"/>
    </source>
</evidence>
<dbReference type="InterPro" id="IPR000504">
    <property type="entry name" value="RRM_dom"/>
</dbReference>
<evidence type="ECO:0000259" key="8">
    <source>
        <dbReference type="PROSITE" id="PS50102"/>
    </source>
</evidence>
<keyword evidence="2" id="KW-0507">mRNA processing</keyword>
<dbReference type="GO" id="GO:0000398">
    <property type="term" value="P:mRNA splicing, via spliceosome"/>
    <property type="evidence" value="ECO:0007669"/>
    <property type="project" value="TreeGrafter"/>
</dbReference>
<comment type="caution">
    <text evidence="9">The sequence shown here is derived from an EMBL/GenBank/DDBJ whole genome shotgun (WGS) entry which is preliminary data.</text>
</comment>
<dbReference type="GO" id="GO:0005654">
    <property type="term" value="C:nucleoplasm"/>
    <property type="evidence" value="ECO:0007669"/>
    <property type="project" value="TreeGrafter"/>
</dbReference>
<dbReference type="RefSeq" id="XP_030999309.1">
    <property type="nucleotide sequence ID" value="XM_031134912.1"/>
</dbReference>
<dbReference type="Pfam" id="PF00076">
    <property type="entry name" value="RRM_1"/>
    <property type="match status" value="1"/>
</dbReference>
<reference evidence="9 10" key="1">
    <citation type="submission" date="2019-06" db="EMBL/GenBank/DDBJ databases">
        <title>Draft genome sequence of the filamentous fungus Phialemoniopsis curvata isolated from diesel fuel.</title>
        <authorList>
            <person name="Varaljay V.A."/>
            <person name="Lyon W.J."/>
            <person name="Crouch A.L."/>
            <person name="Drake C.E."/>
            <person name="Hollomon J.M."/>
            <person name="Nadeau L.J."/>
            <person name="Nunn H.S."/>
            <person name="Stevenson B.S."/>
            <person name="Bojanowski C.L."/>
            <person name="Crookes-Goodson W.J."/>
        </authorList>
    </citation>
    <scope>NUCLEOTIDE SEQUENCE [LARGE SCALE GENOMIC DNA]</scope>
    <source>
        <strain evidence="9 10">D216</strain>
    </source>
</reference>
<dbReference type="GO" id="GO:0005737">
    <property type="term" value="C:cytoplasm"/>
    <property type="evidence" value="ECO:0007669"/>
    <property type="project" value="TreeGrafter"/>
</dbReference>
<evidence type="ECO:0000313" key="9">
    <source>
        <dbReference type="EMBL" id="TPX17598.1"/>
    </source>
</evidence>
<dbReference type="GeneID" id="41979555"/>
<evidence type="ECO:0000256" key="4">
    <source>
        <dbReference type="ARBA" id="ARBA00023187"/>
    </source>
</evidence>
<dbReference type="GO" id="GO:0061574">
    <property type="term" value="C:ASAP complex"/>
    <property type="evidence" value="ECO:0007669"/>
    <property type="project" value="TreeGrafter"/>
</dbReference>
<dbReference type="Gene3D" id="3.30.70.330">
    <property type="match status" value="1"/>
</dbReference>
<dbReference type="Proteomes" id="UP000319257">
    <property type="component" value="Unassembled WGS sequence"/>
</dbReference>
<dbReference type="InterPro" id="IPR011051">
    <property type="entry name" value="RmlC_Cupin_sf"/>
</dbReference>
<dbReference type="CDD" id="cd12365">
    <property type="entry name" value="RRM_RNPS1"/>
    <property type="match status" value="1"/>
</dbReference>
<keyword evidence="3 6" id="KW-0694">RNA-binding</keyword>
<evidence type="ECO:0000256" key="5">
    <source>
        <dbReference type="ARBA" id="ARBA00023242"/>
    </source>
</evidence>
<evidence type="ECO:0000256" key="7">
    <source>
        <dbReference type="SAM" id="MobiDB-lite"/>
    </source>
</evidence>
<keyword evidence="5" id="KW-0539">Nucleus</keyword>
<dbReference type="Gene3D" id="2.60.120.10">
    <property type="entry name" value="Jelly Rolls"/>
    <property type="match status" value="1"/>
</dbReference>
<proteinExistence type="predicted"/>
<comment type="subcellular location">
    <subcellularLocation>
        <location evidence="1">Nucleus</location>
    </subcellularLocation>
</comment>
<dbReference type="CDD" id="cd02231">
    <property type="entry name" value="cupin_BLL6423-like"/>
    <property type="match status" value="1"/>
</dbReference>
<organism evidence="9 10">
    <name type="scientific">Thyridium curvatum</name>
    <dbReference type="NCBI Taxonomy" id="1093900"/>
    <lineage>
        <taxon>Eukaryota</taxon>
        <taxon>Fungi</taxon>
        <taxon>Dikarya</taxon>
        <taxon>Ascomycota</taxon>
        <taxon>Pezizomycotina</taxon>
        <taxon>Sordariomycetes</taxon>
        <taxon>Sordariomycetidae</taxon>
        <taxon>Thyridiales</taxon>
        <taxon>Thyridiaceae</taxon>
        <taxon>Thyridium</taxon>
    </lineage>
</organism>
<sequence>MQGPTAWTCGHQIPRIMPPCMPVWDDDSITPAGVVLAGGEHDCPAKARTTILASQPKPALELRITTLAPSLDPRTLDRQSNIPTSQCPPVIGRPLVPGTTTVRHPEIDRLPRATTVPDPPDEALRAVPPAAPAPPHRAGMADTVIAGAQAGVGVETGRVEAGAVRAASHQPRVAPRPKCGQVVVERLTKNVNEGHLRDIFGQYGEIEDLDLPMNRNFNTNRGTAYILYVHEADAESAIAHMHEARIDGATINVSIVLPKRKFSPEPPTARRGANFDPRGPPPAFRPGGGGPGPFGGGGGRGRGPPGGGAGGGGRFGPRSDTWRPQSRSRSRSRSPVGEGRTRRVLSNPTLGHVEIPTGPGRPDGLAWRLRLICISTARIVTSTLTQAVTISITFHETPAKFTNKGKQTASMATAPSPLPRRVVESNQAAPLPRDGSVTEPGVDIEVQELEPVSEFGGILARARIATHDTIPAVIEAGPSVELVHVPGVVHPGGAHIYYLDLAPRAETPMHRTESVDYIVVLKGLLTVVTPPRAFSVSDGKGGFESVETVVREGDVLVQRGAMHRDIYTGFQVAGNLF</sequence>
<keyword evidence="10" id="KW-1185">Reference proteome</keyword>
<evidence type="ECO:0000256" key="6">
    <source>
        <dbReference type="PROSITE-ProRule" id="PRU00176"/>
    </source>
</evidence>
<dbReference type="OrthoDB" id="252020at2759"/>
<keyword evidence="4" id="KW-0508">mRNA splicing</keyword>